<evidence type="ECO:0000313" key="3">
    <source>
        <dbReference type="Proteomes" id="UP000612282"/>
    </source>
</evidence>
<dbReference type="PANTHER" id="PTHR33164">
    <property type="entry name" value="TRANSCRIPTIONAL REGULATOR, MARR FAMILY"/>
    <property type="match status" value="1"/>
</dbReference>
<organism evidence="2 3">
    <name type="scientific">Actinoplanes couchii</name>
    <dbReference type="NCBI Taxonomy" id="403638"/>
    <lineage>
        <taxon>Bacteria</taxon>
        <taxon>Bacillati</taxon>
        <taxon>Actinomycetota</taxon>
        <taxon>Actinomycetes</taxon>
        <taxon>Micromonosporales</taxon>
        <taxon>Micromonosporaceae</taxon>
        <taxon>Actinoplanes</taxon>
    </lineage>
</organism>
<gene>
    <name evidence="2" type="ORF">Aco03nite_052140</name>
</gene>
<proteinExistence type="predicted"/>
<dbReference type="SMART" id="SM00347">
    <property type="entry name" value="HTH_MARR"/>
    <property type="match status" value="1"/>
</dbReference>
<dbReference type="PROSITE" id="PS50995">
    <property type="entry name" value="HTH_MARR_2"/>
    <property type="match status" value="1"/>
</dbReference>
<dbReference type="RefSeq" id="WP_203798766.1">
    <property type="nucleotide sequence ID" value="NZ_BAAAQE010000108.1"/>
</dbReference>
<dbReference type="Gene3D" id="1.10.10.10">
    <property type="entry name" value="Winged helix-like DNA-binding domain superfamily/Winged helix DNA-binding domain"/>
    <property type="match status" value="1"/>
</dbReference>
<accession>A0ABQ3XE97</accession>
<dbReference type="InterPro" id="IPR036390">
    <property type="entry name" value="WH_DNA-bd_sf"/>
</dbReference>
<evidence type="ECO:0000259" key="1">
    <source>
        <dbReference type="PROSITE" id="PS50995"/>
    </source>
</evidence>
<sequence length="161" mass="17655">MRDEVDEIQEQWRHSRPELDVGPAGVFLRIMRISRLAHRHADEALAAHGIDRAGFEVLSVIVRAGRPVSPARIADELHLTRAGVTKRLRPLETAGLIGRHPHGRDGRSVLLDVTDSGRAVVAPALDTIQRLESSWLSSLPAGDHAALEPALRRLLASLQSM</sequence>
<dbReference type="PRINTS" id="PR00598">
    <property type="entry name" value="HTHMARR"/>
</dbReference>
<dbReference type="SUPFAM" id="SSF46785">
    <property type="entry name" value="Winged helix' DNA-binding domain"/>
    <property type="match status" value="1"/>
</dbReference>
<evidence type="ECO:0000313" key="2">
    <source>
        <dbReference type="EMBL" id="GID56810.1"/>
    </source>
</evidence>
<name>A0ABQ3XE97_9ACTN</name>
<dbReference type="InterPro" id="IPR039422">
    <property type="entry name" value="MarR/SlyA-like"/>
</dbReference>
<dbReference type="Pfam" id="PF12802">
    <property type="entry name" value="MarR_2"/>
    <property type="match status" value="1"/>
</dbReference>
<keyword evidence="3" id="KW-1185">Reference proteome</keyword>
<dbReference type="EMBL" id="BOMG01000063">
    <property type="protein sequence ID" value="GID56810.1"/>
    <property type="molecule type" value="Genomic_DNA"/>
</dbReference>
<dbReference type="PANTHER" id="PTHR33164:SF104">
    <property type="entry name" value="TRANSCRIPTIONAL REGULATORY PROTEIN"/>
    <property type="match status" value="1"/>
</dbReference>
<dbReference type="Proteomes" id="UP000612282">
    <property type="component" value="Unassembled WGS sequence"/>
</dbReference>
<dbReference type="InterPro" id="IPR000835">
    <property type="entry name" value="HTH_MarR-typ"/>
</dbReference>
<reference evidence="2 3" key="1">
    <citation type="submission" date="2021-01" db="EMBL/GenBank/DDBJ databases">
        <title>Whole genome shotgun sequence of Actinoplanes couchii NBRC 106145.</title>
        <authorList>
            <person name="Komaki H."/>
            <person name="Tamura T."/>
        </authorList>
    </citation>
    <scope>NUCLEOTIDE SEQUENCE [LARGE SCALE GENOMIC DNA]</scope>
    <source>
        <strain evidence="2 3">NBRC 106145</strain>
    </source>
</reference>
<protein>
    <submittedName>
        <fullName evidence="2">MarR family transcriptional regulator</fullName>
    </submittedName>
</protein>
<dbReference type="InterPro" id="IPR036388">
    <property type="entry name" value="WH-like_DNA-bd_sf"/>
</dbReference>
<feature type="domain" description="HTH marR-type" evidence="1">
    <location>
        <begin position="23"/>
        <end position="156"/>
    </location>
</feature>
<comment type="caution">
    <text evidence="2">The sequence shown here is derived from an EMBL/GenBank/DDBJ whole genome shotgun (WGS) entry which is preliminary data.</text>
</comment>